<dbReference type="SUPFAM" id="SSF89942">
    <property type="entry name" value="eEF1-gamma domain"/>
    <property type="match status" value="1"/>
</dbReference>
<dbReference type="AlphaFoldDB" id="A0AAE1H1Y3"/>
<dbReference type="Gene3D" id="3.30.70.1010">
    <property type="entry name" value="Translation elongation factor EF1B, gamma chain, conserved domain"/>
    <property type="match status" value="1"/>
</dbReference>
<dbReference type="FunFam" id="3.30.70.1010:FF:000001">
    <property type="entry name" value="Elongation factor 1-gamma 1"/>
    <property type="match status" value="1"/>
</dbReference>
<dbReference type="PROSITE" id="PS50404">
    <property type="entry name" value="GST_NTER"/>
    <property type="match status" value="1"/>
</dbReference>
<evidence type="ECO:0000256" key="6">
    <source>
        <dbReference type="SAM" id="MobiDB-lite"/>
    </source>
</evidence>
<dbReference type="FunFam" id="1.20.1050.10:FF:000006">
    <property type="entry name" value="Elongation factor 1 gamma"/>
    <property type="match status" value="1"/>
</dbReference>
<protein>
    <recommendedName>
        <fullName evidence="1">Elongation factor 1-gamma</fullName>
    </recommendedName>
    <alternativeName>
        <fullName evidence="4">eEF-1B gamma</fullName>
    </alternativeName>
</protein>
<dbReference type="Gene3D" id="1.20.1050.10">
    <property type="match status" value="1"/>
</dbReference>
<dbReference type="GO" id="GO:0003746">
    <property type="term" value="F:translation elongation factor activity"/>
    <property type="evidence" value="ECO:0007669"/>
    <property type="project" value="UniProtKB-UniRule"/>
</dbReference>
<dbReference type="InterPro" id="IPR036249">
    <property type="entry name" value="Thioredoxin-like_sf"/>
</dbReference>
<dbReference type="SFLD" id="SFLDS00019">
    <property type="entry name" value="Glutathione_Transferase_(cytos"/>
    <property type="match status" value="1"/>
</dbReference>
<dbReference type="GO" id="GO:0005737">
    <property type="term" value="C:cytoplasm"/>
    <property type="evidence" value="ECO:0007669"/>
    <property type="project" value="TreeGrafter"/>
</dbReference>
<evidence type="ECO:0000313" key="11">
    <source>
        <dbReference type="Proteomes" id="UP001219518"/>
    </source>
</evidence>
<dbReference type="GO" id="GO:0005634">
    <property type="term" value="C:nucleus"/>
    <property type="evidence" value="ECO:0007669"/>
    <property type="project" value="TreeGrafter"/>
</dbReference>
<dbReference type="Pfam" id="PF00647">
    <property type="entry name" value="EF1G"/>
    <property type="match status" value="1"/>
</dbReference>
<feature type="compositionally biased region" description="Basic and acidic residues" evidence="6">
    <location>
        <begin position="227"/>
        <end position="256"/>
    </location>
</feature>
<dbReference type="SUPFAM" id="SSF47616">
    <property type="entry name" value="GST C-terminal domain-like"/>
    <property type="match status" value="1"/>
</dbReference>
<dbReference type="InterPro" id="IPR036433">
    <property type="entry name" value="EF1B_G_C_sf"/>
</dbReference>
<dbReference type="InterPro" id="IPR001662">
    <property type="entry name" value="EF1B_G_C"/>
</dbReference>
<feature type="domain" description="GST C-terminal" evidence="9">
    <location>
        <begin position="85"/>
        <end position="218"/>
    </location>
</feature>
<gene>
    <name evidence="10" type="ORF">KUF71_022726</name>
</gene>
<dbReference type="Pfam" id="PF02798">
    <property type="entry name" value="GST_N"/>
    <property type="match status" value="1"/>
</dbReference>
<dbReference type="PROSITE" id="PS50040">
    <property type="entry name" value="EF1G_C"/>
    <property type="match status" value="1"/>
</dbReference>
<evidence type="ECO:0000313" key="10">
    <source>
        <dbReference type="EMBL" id="KAK3913272.1"/>
    </source>
</evidence>
<dbReference type="InterPro" id="IPR010987">
    <property type="entry name" value="Glutathione-S-Trfase_C-like"/>
</dbReference>
<dbReference type="PANTHER" id="PTHR43986:SF1">
    <property type="entry name" value="ELONGATION FACTOR 1-GAMMA"/>
    <property type="match status" value="1"/>
</dbReference>
<dbReference type="PROSITE" id="PS50405">
    <property type="entry name" value="GST_CTER"/>
    <property type="match status" value="1"/>
</dbReference>
<proteinExistence type="predicted"/>
<evidence type="ECO:0000256" key="4">
    <source>
        <dbReference type="ARBA" id="ARBA00030426"/>
    </source>
</evidence>
<dbReference type="InterPro" id="IPR050802">
    <property type="entry name" value="EF-GSTs"/>
</dbReference>
<dbReference type="Pfam" id="PF00043">
    <property type="entry name" value="GST_C"/>
    <property type="match status" value="1"/>
</dbReference>
<comment type="caution">
    <text evidence="10">The sequence shown here is derived from an EMBL/GenBank/DDBJ whole genome shotgun (WGS) entry which is preliminary data.</text>
</comment>
<evidence type="ECO:0000259" key="7">
    <source>
        <dbReference type="PROSITE" id="PS50040"/>
    </source>
</evidence>
<dbReference type="FunFam" id="3.40.30.10:FF:000233">
    <property type="entry name" value="Elongation factor 1-gamma"/>
    <property type="match status" value="1"/>
</dbReference>
<dbReference type="PANTHER" id="PTHR43986">
    <property type="entry name" value="ELONGATION FACTOR 1-GAMMA"/>
    <property type="match status" value="1"/>
</dbReference>
<evidence type="ECO:0000256" key="1">
    <source>
        <dbReference type="ARBA" id="ARBA00022218"/>
    </source>
</evidence>
<organism evidence="10 11">
    <name type="scientific">Frankliniella fusca</name>
    <dbReference type="NCBI Taxonomy" id="407009"/>
    <lineage>
        <taxon>Eukaryota</taxon>
        <taxon>Metazoa</taxon>
        <taxon>Ecdysozoa</taxon>
        <taxon>Arthropoda</taxon>
        <taxon>Hexapoda</taxon>
        <taxon>Insecta</taxon>
        <taxon>Pterygota</taxon>
        <taxon>Neoptera</taxon>
        <taxon>Paraneoptera</taxon>
        <taxon>Thysanoptera</taxon>
        <taxon>Terebrantia</taxon>
        <taxon>Thripoidea</taxon>
        <taxon>Thripidae</taxon>
        <taxon>Frankliniella</taxon>
    </lineage>
</organism>
<accession>A0AAE1H1Y3</accession>
<evidence type="ECO:0000256" key="2">
    <source>
        <dbReference type="ARBA" id="ARBA00022768"/>
    </source>
</evidence>
<dbReference type="Gene3D" id="3.40.30.10">
    <property type="entry name" value="Glutaredoxin"/>
    <property type="match status" value="1"/>
</dbReference>
<reference evidence="10" key="1">
    <citation type="submission" date="2021-07" db="EMBL/GenBank/DDBJ databases">
        <authorList>
            <person name="Catto M.A."/>
            <person name="Jacobson A."/>
            <person name="Kennedy G."/>
            <person name="Labadie P."/>
            <person name="Hunt B.G."/>
            <person name="Srinivasan R."/>
        </authorList>
    </citation>
    <scope>NUCLEOTIDE SEQUENCE</scope>
    <source>
        <strain evidence="10">PL_HMW_Pooled</strain>
        <tissue evidence="10">Head</tissue>
    </source>
</reference>
<reference evidence="10" key="2">
    <citation type="journal article" date="2023" name="BMC Genomics">
        <title>Pest status, molecular evolution, and epigenetic factors derived from the genome assembly of Frankliniella fusca, a thysanopteran phytovirus vector.</title>
        <authorList>
            <person name="Catto M.A."/>
            <person name="Labadie P.E."/>
            <person name="Jacobson A.L."/>
            <person name="Kennedy G.G."/>
            <person name="Srinivasan R."/>
            <person name="Hunt B.G."/>
        </authorList>
    </citation>
    <scope>NUCLEOTIDE SEQUENCE</scope>
    <source>
        <strain evidence="10">PL_HMW_Pooled</strain>
    </source>
</reference>
<dbReference type="SMART" id="SM01183">
    <property type="entry name" value="EF1G"/>
    <property type="match status" value="1"/>
</dbReference>
<evidence type="ECO:0000259" key="9">
    <source>
        <dbReference type="PROSITE" id="PS50405"/>
    </source>
</evidence>
<evidence type="ECO:0000259" key="8">
    <source>
        <dbReference type="PROSITE" id="PS50404"/>
    </source>
</evidence>
<dbReference type="CDD" id="cd03044">
    <property type="entry name" value="GST_N_EF1Bgamma"/>
    <property type="match status" value="1"/>
</dbReference>
<dbReference type="InterPro" id="IPR036282">
    <property type="entry name" value="Glutathione-S-Trfase_C_sf"/>
</dbReference>
<dbReference type="InterPro" id="IPR004046">
    <property type="entry name" value="GST_C"/>
</dbReference>
<sequence>MASGTLYTYPENFRAYKALIAAQYAGGNVKVCPNFVFGETNRSEAFLKKFPLGKVPAFESDDGKYIAESNAIAYYVANQQLRGSTDVEKAQIIQWLGFADSEILPASCTWVFPCLGIMQYNKAATDRAKEDVKSALNALNQHLLTRTYLVGERVTLADIGVACTLLHLYQYVLDPTFRKPYQNVNRWFTTIVNQPQVKAVIGDFTLCVKAAEFDAKKFAEFQGSQGKDAKKDAKKEKKEQQPAKKAEKKEAPKEEPAELDACEMALAEEPKSKDPFDLLPKGDAKGLGKVMELTTGLEIMEKSLFRQRLGKDIKSPESNATCWRRARSSTFNMDDFKRFYSNEEESKSVKYFWEKFDPQNYSIWYAEYKYPTELSKVFMSCNLITGMYQRLDKMRKQAFASVCLFGEDNNSTISGIWVWRGQELAFTLCPDWQIDYESYDWKKLDPASDETKKLVEQYLSWVGTDKNGRKFNQGKIFK</sequence>
<dbReference type="CDD" id="cd03181">
    <property type="entry name" value="GST_C_EF1Bgamma_like"/>
    <property type="match status" value="1"/>
</dbReference>
<feature type="region of interest" description="Disordered" evidence="6">
    <location>
        <begin position="224"/>
        <end position="257"/>
    </location>
</feature>
<keyword evidence="2 5" id="KW-0251">Elongation factor</keyword>
<keyword evidence="3 5" id="KW-0648">Protein biosynthesis</keyword>
<dbReference type="Proteomes" id="UP001219518">
    <property type="component" value="Unassembled WGS sequence"/>
</dbReference>
<dbReference type="InterPro" id="IPR004045">
    <property type="entry name" value="Glutathione_S-Trfase_N"/>
</dbReference>
<dbReference type="SUPFAM" id="SSF52833">
    <property type="entry name" value="Thioredoxin-like"/>
    <property type="match status" value="1"/>
</dbReference>
<dbReference type="InterPro" id="IPR040079">
    <property type="entry name" value="Glutathione_S-Trfase"/>
</dbReference>
<feature type="domain" description="GST N-terminal" evidence="8">
    <location>
        <begin position="2"/>
        <end position="84"/>
    </location>
</feature>
<evidence type="ECO:0000256" key="3">
    <source>
        <dbReference type="ARBA" id="ARBA00022917"/>
    </source>
</evidence>
<feature type="domain" description="EF-1-gamma C-terminal" evidence="7">
    <location>
        <begin position="320"/>
        <end position="478"/>
    </location>
</feature>
<evidence type="ECO:0000256" key="5">
    <source>
        <dbReference type="PROSITE-ProRule" id="PRU00519"/>
    </source>
</evidence>
<dbReference type="EMBL" id="JAHWGI010000315">
    <property type="protein sequence ID" value="KAK3913272.1"/>
    <property type="molecule type" value="Genomic_DNA"/>
</dbReference>
<name>A0AAE1H1Y3_9NEOP</name>
<keyword evidence="11" id="KW-1185">Reference proteome</keyword>
<dbReference type="SFLD" id="SFLDG00358">
    <property type="entry name" value="Main_(cytGST)"/>
    <property type="match status" value="1"/>
</dbReference>